<dbReference type="Gene3D" id="3.30.1360.180">
    <property type="match status" value="1"/>
</dbReference>
<feature type="compositionally biased region" description="Polar residues" evidence="3">
    <location>
        <begin position="195"/>
        <end position="204"/>
    </location>
</feature>
<dbReference type="GO" id="GO:0055120">
    <property type="term" value="C:striated muscle dense body"/>
    <property type="evidence" value="ECO:0007669"/>
    <property type="project" value="TreeGrafter"/>
</dbReference>
<feature type="compositionally biased region" description="Low complexity" evidence="3">
    <location>
        <begin position="166"/>
        <end position="182"/>
    </location>
</feature>
<dbReference type="EMBL" id="BTSX01000001">
    <property type="protein sequence ID" value="GMS82050.1"/>
    <property type="molecule type" value="Genomic_DNA"/>
</dbReference>
<dbReference type="PANTHER" id="PTHR10151">
    <property type="entry name" value="ECTONUCLEOTIDE PYROPHOSPHATASE/PHOSPHODIESTERASE"/>
    <property type="match status" value="1"/>
</dbReference>
<keyword evidence="4" id="KW-0812">Transmembrane</keyword>
<dbReference type="InterPro" id="IPR044929">
    <property type="entry name" value="DNA/RNA_non-sp_Endonuclease_sf"/>
</dbReference>
<keyword evidence="1" id="KW-0378">Hydrolase</keyword>
<name>A0AAV5SPM6_9BILA</name>
<keyword evidence="4" id="KW-1133">Transmembrane helix</keyword>
<dbReference type="InterPro" id="IPR002591">
    <property type="entry name" value="Phosphodiest/P_Trfase"/>
</dbReference>
<protein>
    <submittedName>
        <fullName evidence="5">Uncharacterized protein</fullName>
    </submittedName>
</protein>
<accession>A0AAV5SPM6</accession>
<feature type="region of interest" description="Disordered" evidence="3">
    <location>
        <begin position="159"/>
        <end position="209"/>
    </location>
</feature>
<feature type="region of interest" description="Disordered" evidence="3">
    <location>
        <begin position="292"/>
        <end position="334"/>
    </location>
</feature>
<reference evidence="5" key="1">
    <citation type="submission" date="2023-10" db="EMBL/GenBank/DDBJ databases">
        <title>Genome assembly of Pristionchus species.</title>
        <authorList>
            <person name="Yoshida K."/>
            <person name="Sommer R.J."/>
        </authorList>
    </citation>
    <scope>NUCLEOTIDE SEQUENCE</scope>
    <source>
        <strain evidence="5">RS0144</strain>
    </source>
</reference>
<dbReference type="Proteomes" id="UP001432027">
    <property type="component" value="Unassembled WGS sequence"/>
</dbReference>
<gene>
    <name evidence="5" type="ORF">PENTCL1PPCAC_4225</name>
</gene>
<feature type="compositionally biased region" description="Polar residues" evidence="3">
    <location>
        <begin position="415"/>
        <end position="426"/>
    </location>
</feature>
<dbReference type="Pfam" id="PF01663">
    <property type="entry name" value="Phosphodiest"/>
    <property type="match status" value="1"/>
</dbReference>
<keyword evidence="2" id="KW-0325">Glycoprotein</keyword>
<feature type="compositionally biased region" description="Acidic residues" evidence="3">
    <location>
        <begin position="321"/>
        <end position="330"/>
    </location>
</feature>
<evidence type="ECO:0000313" key="5">
    <source>
        <dbReference type="EMBL" id="GMS82050.1"/>
    </source>
</evidence>
<comment type="caution">
    <text evidence="5">The sequence shown here is derived from an EMBL/GenBank/DDBJ whole genome shotgun (WGS) entry which is preliminary data.</text>
</comment>
<dbReference type="GO" id="GO:0016529">
    <property type="term" value="C:sarcoplasmic reticulum"/>
    <property type="evidence" value="ECO:0007669"/>
    <property type="project" value="TreeGrafter"/>
</dbReference>
<proteinExistence type="predicted"/>
<dbReference type="Gene3D" id="3.40.570.10">
    <property type="entry name" value="Extracellular Endonuclease, subunit A"/>
    <property type="match status" value="1"/>
</dbReference>
<sequence>TLCANTTITSSSSLSRQRTLIKLPLWLAPSSNLARPSSWQFCRGSRLPPKTMTNPAGGEATEPNEKSAMISRLSTAYNHGAVDTPDESIPRRGWIQGKFTQVYLLLCIVSLFCIATFTIVLILTMRLSAMGHKYDDMSKNANQGLRSITNLFSYPGSKETEDAVNQQQLQQQGLQDQSLDYQSHPRAGAAKTLLESEQSEQQPWQDRRQPDAFTTLRPYHVPYAPVLPAELPAQVEKTAEVKLPPGVDPALFRPENLPNLLRLAAALHIDLTKLPKEYQALLPKPINATVVRNDAESPPSTLTEERVIQKAPPQPVTPAVDEYDDEEDVTTEAPVQVEKKSKIEEIVSTSTTTLTPSEAVVEPTTVIAAASPAAAAVAAANAADLARQAKKPEKPDEISIIATAKMEEIVEGRSETTQSKANGTSDADTRQFHASTGPGGGERKKGQWRDAGCGSHGKCEKSDYSTPPLLVISIDGFAHDFLKRRLTPVLDRMADCGATAEFVYPSYPSKTFPNHFTMVTGVWPAHHGIVDNQVYDPDISPYLESMKRNLQNHSAYFKAEPIWSSYKRVTGKKAACLFWVGCQHNITDYNPDYNLPYEKDMTFEARVENIVSWLSLSAVDRPGLITAYFHQVDTAAHWEKKPEETDDALRAVNDAIASLFDQLEERGILECVNVVIVSDHGMQKITNRVYFDSHFSGEGLVVTTGVVSRLHWNGSKKQPADIMKEFRCSGGDEYRVFSTSSLPPRCHYASSRLVGDVIFEGQLGTTFYPNEWVDPMLTADHGYDYLLSPMRAIFFARGPSIRPKARLPPFQNVEYYHFFEDLLGMTDVKETNGTRGMLDAALLAPPEREEEKIAMLSECPRIRADATALPCRRCTNVERTALDTLFKSLGDVATVNTQMGVEERKKTDSELCLSPFHDIVMAAPRHSKNGTRIFVEALSLTGIRSYPGISGNCSFEHGRFEDACSGERPPIGFEMTSILAGNGSGFGGMAKSEIPLHSSFVKGFLTPLQTLTHEYLRRYGRLLSFTGTIFDYETDGKADTTVNSSIPSHIFRVLLSCRHWDSDSSCTDPSESAVISWMIPHIEEDFNCLSSDKLLLSYTSRVKDIELAAGVRFFADRRIVPDHVAKSMATFIPDRLW</sequence>
<keyword evidence="6" id="KW-1185">Reference proteome</keyword>
<dbReference type="SUPFAM" id="SSF53649">
    <property type="entry name" value="Alkaline phosphatase-like"/>
    <property type="match status" value="1"/>
</dbReference>
<feature type="transmembrane region" description="Helical" evidence="4">
    <location>
        <begin position="102"/>
        <end position="123"/>
    </location>
</feature>
<organism evidence="5 6">
    <name type="scientific">Pristionchus entomophagus</name>
    <dbReference type="NCBI Taxonomy" id="358040"/>
    <lineage>
        <taxon>Eukaryota</taxon>
        <taxon>Metazoa</taxon>
        <taxon>Ecdysozoa</taxon>
        <taxon>Nematoda</taxon>
        <taxon>Chromadorea</taxon>
        <taxon>Rhabditida</taxon>
        <taxon>Rhabditina</taxon>
        <taxon>Diplogasteromorpha</taxon>
        <taxon>Diplogasteroidea</taxon>
        <taxon>Neodiplogasteridae</taxon>
        <taxon>Pristionchus</taxon>
    </lineage>
</organism>
<keyword evidence="4" id="KW-0472">Membrane</keyword>
<dbReference type="CDD" id="cd16018">
    <property type="entry name" value="Enpp"/>
    <property type="match status" value="1"/>
</dbReference>
<dbReference type="GO" id="GO:0031674">
    <property type="term" value="C:I band"/>
    <property type="evidence" value="ECO:0007669"/>
    <property type="project" value="TreeGrafter"/>
</dbReference>
<feature type="non-terminal residue" evidence="5">
    <location>
        <position position="1"/>
    </location>
</feature>
<dbReference type="InterPro" id="IPR017850">
    <property type="entry name" value="Alkaline_phosphatase_core_sf"/>
</dbReference>
<dbReference type="AlphaFoldDB" id="A0AAV5SPM6"/>
<evidence type="ECO:0000313" key="6">
    <source>
        <dbReference type="Proteomes" id="UP001432027"/>
    </source>
</evidence>
<evidence type="ECO:0000256" key="2">
    <source>
        <dbReference type="ARBA" id="ARBA00023180"/>
    </source>
</evidence>
<evidence type="ECO:0000256" key="3">
    <source>
        <dbReference type="SAM" id="MobiDB-lite"/>
    </source>
</evidence>
<dbReference type="GO" id="GO:0016787">
    <property type="term" value="F:hydrolase activity"/>
    <property type="evidence" value="ECO:0007669"/>
    <property type="project" value="UniProtKB-KW"/>
</dbReference>
<dbReference type="Gene3D" id="3.40.720.10">
    <property type="entry name" value="Alkaline Phosphatase, subunit A"/>
    <property type="match status" value="1"/>
</dbReference>
<feature type="region of interest" description="Disordered" evidence="3">
    <location>
        <begin position="410"/>
        <end position="461"/>
    </location>
</feature>
<evidence type="ECO:0000256" key="4">
    <source>
        <dbReference type="SAM" id="Phobius"/>
    </source>
</evidence>
<dbReference type="PANTHER" id="PTHR10151:SF114">
    <property type="entry name" value="ECTONUCLEOTIDE PYROPHOSPHATASE_PHOSPHODIESTERASE C27A7.3"/>
    <property type="match status" value="1"/>
</dbReference>
<evidence type="ECO:0000256" key="1">
    <source>
        <dbReference type="ARBA" id="ARBA00022801"/>
    </source>
</evidence>